<reference evidence="2" key="2">
    <citation type="submission" date="2016-05" db="EMBL/GenBank/DDBJ databases">
        <authorList>
            <person name="Lavstsen T."/>
            <person name="Jespersen J.S."/>
        </authorList>
    </citation>
    <scope>NUCLEOTIDE SEQUENCE [LARGE SCALE GENOMIC DNA]</scope>
</reference>
<dbReference type="Proteomes" id="UP000078555">
    <property type="component" value="Unassembled WGS sequence"/>
</dbReference>
<sequence length="75" mass="8331">MKILLSCLNILYSVGLSLSALFAKWVEMSSHTRKSECTHLALPLTKKKERSTREMLSGICIGSSDRTARPRLPPA</sequence>
<accession>A0A1A8YS65</accession>
<evidence type="ECO:0008006" key="6">
    <source>
        <dbReference type="Google" id="ProtNLM"/>
    </source>
</evidence>
<evidence type="ECO:0000313" key="4">
    <source>
        <dbReference type="Proteomes" id="UP000078550"/>
    </source>
</evidence>
<keyword evidence="5" id="KW-1185">Reference proteome</keyword>
<evidence type="ECO:0000313" key="5">
    <source>
        <dbReference type="Proteomes" id="UP000078555"/>
    </source>
</evidence>
<organism evidence="2 5">
    <name type="scientific">Plasmodium ovale wallikeri</name>
    <dbReference type="NCBI Taxonomy" id="864142"/>
    <lineage>
        <taxon>Eukaryota</taxon>
        <taxon>Sar</taxon>
        <taxon>Alveolata</taxon>
        <taxon>Apicomplexa</taxon>
        <taxon>Aconoidasida</taxon>
        <taxon>Haemosporida</taxon>
        <taxon>Plasmodiidae</taxon>
        <taxon>Plasmodium</taxon>
        <taxon>Plasmodium (Plasmodium)</taxon>
    </lineage>
</organism>
<protein>
    <recommendedName>
        <fullName evidence="6">Secreted protein</fullName>
    </recommendedName>
</protein>
<evidence type="ECO:0000313" key="2">
    <source>
        <dbReference type="EMBL" id="SBT34276.1"/>
    </source>
</evidence>
<name>A0A1A8YS65_PLAOA</name>
<reference evidence="4 5" key="1">
    <citation type="submission" date="2016-05" db="EMBL/GenBank/DDBJ databases">
        <authorList>
            <person name="Naeem Raeece"/>
        </authorList>
    </citation>
    <scope>NUCLEOTIDE SEQUENCE [LARGE SCALE GENOMIC DNA]</scope>
</reference>
<feature type="signal peptide" evidence="1">
    <location>
        <begin position="1"/>
        <end position="19"/>
    </location>
</feature>
<dbReference type="Proteomes" id="UP000078550">
    <property type="component" value="Unassembled WGS sequence"/>
</dbReference>
<evidence type="ECO:0000313" key="3">
    <source>
        <dbReference type="EMBL" id="SBT34728.1"/>
    </source>
</evidence>
<dbReference type="AlphaFoldDB" id="A0A1A8YS65"/>
<keyword evidence="1" id="KW-0732">Signal</keyword>
<gene>
    <name evidence="2" type="ORF">POVWA1_021440</name>
    <name evidence="3" type="ORF">POVWA2_021410</name>
</gene>
<evidence type="ECO:0000256" key="1">
    <source>
        <dbReference type="SAM" id="SignalP"/>
    </source>
</evidence>
<dbReference type="EMBL" id="FLRD01000070">
    <property type="protein sequence ID" value="SBT34276.1"/>
    <property type="molecule type" value="Genomic_DNA"/>
</dbReference>
<feature type="chain" id="PRO_5015059869" description="Secreted protein" evidence="1">
    <location>
        <begin position="20"/>
        <end position="75"/>
    </location>
</feature>
<dbReference type="EMBL" id="FLRE01000084">
    <property type="protein sequence ID" value="SBT34728.1"/>
    <property type="molecule type" value="Genomic_DNA"/>
</dbReference>
<proteinExistence type="predicted"/>